<dbReference type="EMBL" id="BMEM01000003">
    <property type="protein sequence ID" value="GGF52530.1"/>
    <property type="molecule type" value="Genomic_DNA"/>
</dbReference>
<dbReference type="Pfam" id="PF06224">
    <property type="entry name" value="AlkZ-like"/>
    <property type="match status" value="1"/>
</dbReference>
<dbReference type="PANTHER" id="PTHR38479">
    <property type="entry name" value="LMO0824 PROTEIN"/>
    <property type="match status" value="1"/>
</dbReference>
<evidence type="ECO:0000313" key="2">
    <source>
        <dbReference type="Proteomes" id="UP000605670"/>
    </source>
</evidence>
<gene>
    <name evidence="1" type="ORF">GCM10011366_20410</name>
</gene>
<dbReference type="AlphaFoldDB" id="A0A917F5T2"/>
<dbReference type="Proteomes" id="UP000605670">
    <property type="component" value="Unassembled WGS sequence"/>
</dbReference>
<protein>
    <recommendedName>
        <fullName evidence="3">Winged helix DNA-binding domain-containing protein</fullName>
    </recommendedName>
</protein>
<keyword evidence="2" id="KW-1185">Reference proteome</keyword>
<reference evidence="1" key="1">
    <citation type="journal article" date="2014" name="Int. J. Syst. Evol. Microbiol.">
        <title>Complete genome sequence of Corynebacterium casei LMG S-19264T (=DSM 44701T), isolated from a smear-ripened cheese.</title>
        <authorList>
            <consortium name="US DOE Joint Genome Institute (JGI-PGF)"/>
            <person name="Walter F."/>
            <person name="Albersmeier A."/>
            <person name="Kalinowski J."/>
            <person name="Ruckert C."/>
        </authorList>
    </citation>
    <scope>NUCLEOTIDE SEQUENCE</scope>
    <source>
        <strain evidence="1">CGMCC 1.12160</strain>
    </source>
</reference>
<sequence length="363" mass="38793">MGLVRTTWASALTWRLDRHLLGSGDGSAARTAEDVVARLIAVPAWTGDADLAVRLRMACASPSAPAPGVLAEPLADGRLVKVFTFRGATHLMTPALAADHLALRAAGRMWERRSWTSHYGLEPEEWPSLRAVVRDALAEGPLTPEDLGERVAERSRFAHLRGPLSTVGTFLKPFFWQGDVCFGPSRDGRPTLQRLDANPGWPGIPALEEAGPRAVSAYLSAYGPATAAHVQHWLGDGLGAGRRRIERWLGALDGLVRLEVDGEEALVPAEHADALAAARPAGAVRLLPGLDQWVLGPGTADPHVVPPARRPAVTRGADLVLLDGLVAGTWTARAGQVEVTSWVGRLPADNLAREVARLERLLA</sequence>
<dbReference type="PANTHER" id="PTHR38479:SF2">
    <property type="entry name" value="WINGED HELIX DNA-BINDING DOMAIN-CONTAINING PROTEIN"/>
    <property type="match status" value="1"/>
</dbReference>
<evidence type="ECO:0008006" key="3">
    <source>
        <dbReference type="Google" id="ProtNLM"/>
    </source>
</evidence>
<reference evidence="1" key="2">
    <citation type="submission" date="2020-09" db="EMBL/GenBank/DDBJ databases">
        <authorList>
            <person name="Sun Q."/>
            <person name="Zhou Y."/>
        </authorList>
    </citation>
    <scope>NUCLEOTIDE SEQUENCE</scope>
    <source>
        <strain evidence="1">CGMCC 1.12160</strain>
    </source>
</reference>
<comment type="caution">
    <text evidence="1">The sequence shown here is derived from an EMBL/GenBank/DDBJ whole genome shotgun (WGS) entry which is preliminary data.</text>
</comment>
<evidence type="ECO:0000313" key="1">
    <source>
        <dbReference type="EMBL" id="GGF52530.1"/>
    </source>
</evidence>
<accession>A0A917F5T2</accession>
<proteinExistence type="predicted"/>
<name>A0A917F5T2_9MICO</name>
<dbReference type="InterPro" id="IPR009351">
    <property type="entry name" value="AlkZ-like"/>
</dbReference>
<organism evidence="1 2">
    <name type="scientific">Ornithinimicrobium tianjinense</name>
    <dbReference type="NCBI Taxonomy" id="1195761"/>
    <lineage>
        <taxon>Bacteria</taxon>
        <taxon>Bacillati</taxon>
        <taxon>Actinomycetota</taxon>
        <taxon>Actinomycetes</taxon>
        <taxon>Micrococcales</taxon>
        <taxon>Ornithinimicrobiaceae</taxon>
        <taxon>Ornithinimicrobium</taxon>
    </lineage>
</organism>